<name>A0A1Y2BRB2_9FUNG</name>
<evidence type="ECO:0008006" key="15">
    <source>
        <dbReference type="Google" id="ProtNLM"/>
    </source>
</evidence>
<dbReference type="SMART" id="SM00242">
    <property type="entry name" value="MYSc"/>
    <property type="match status" value="1"/>
</dbReference>
<dbReference type="CDD" id="cd01380">
    <property type="entry name" value="MYSc_Myo5"/>
    <property type="match status" value="1"/>
</dbReference>
<evidence type="ECO:0000256" key="9">
    <source>
        <dbReference type="SAM" id="Coils"/>
    </source>
</evidence>
<dbReference type="STRING" id="329046.A0A1Y2BRB2"/>
<evidence type="ECO:0000259" key="12">
    <source>
        <dbReference type="PROSITE" id="PS51456"/>
    </source>
</evidence>
<dbReference type="GO" id="GO:0016459">
    <property type="term" value="C:myosin complex"/>
    <property type="evidence" value="ECO:0007669"/>
    <property type="project" value="UniProtKB-KW"/>
</dbReference>
<dbReference type="OrthoDB" id="6108017at2759"/>
<evidence type="ECO:0000313" key="14">
    <source>
        <dbReference type="Proteomes" id="UP000193642"/>
    </source>
</evidence>
<dbReference type="Gene3D" id="1.20.58.530">
    <property type="match status" value="1"/>
</dbReference>
<keyword evidence="14" id="KW-1185">Reference proteome</keyword>
<keyword evidence="2 8" id="KW-0547">Nucleotide-binding</keyword>
<dbReference type="Gene3D" id="6.20.240.20">
    <property type="match status" value="1"/>
</dbReference>
<feature type="compositionally biased region" description="Polar residues" evidence="10">
    <location>
        <begin position="1253"/>
        <end position="1269"/>
    </location>
</feature>
<feature type="binding site" evidence="8">
    <location>
        <begin position="184"/>
        <end position="191"/>
    </location>
    <ligand>
        <name>ATP</name>
        <dbReference type="ChEBI" id="CHEBI:30616"/>
    </ligand>
</feature>
<dbReference type="GO" id="GO:0005737">
    <property type="term" value="C:cytoplasm"/>
    <property type="evidence" value="ECO:0007669"/>
    <property type="project" value="TreeGrafter"/>
</dbReference>
<dbReference type="Pfam" id="PF00063">
    <property type="entry name" value="Myosin_head"/>
    <property type="match status" value="1"/>
</dbReference>
<dbReference type="PROSITE" id="PS51126">
    <property type="entry name" value="DILUTE"/>
    <property type="match status" value="1"/>
</dbReference>
<feature type="compositionally biased region" description="Low complexity" evidence="10">
    <location>
        <begin position="1239"/>
        <end position="1252"/>
    </location>
</feature>
<feature type="compositionally biased region" description="Low complexity" evidence="10">
    <location>
        <begin position="1131"/>
        <end position="1148"/>
    </location>
</feature>
<evidence type="ECO:0000256" key="10">
    <source>
        <dbReference type="SAM" id="MobiDB-lite"/>
    </source>
</evidence>
<keyword evidence="7 8" id="KW-0009">Actin-binding</keyword>
<feature type="region of interest" description="Disordered" evidence="10">
    <location>
        <begin position="1036"/>
        <end position="1071"/>
    </location>
</feature>
<dbReference type="GO" id="GO:0016020">
    <property type="term" value="C:membrane"/>
    <property type="evidence" value="ECO:0007669"/>
    <property type="project" value="TreeGrafter"/>
</dbReference>
<dbReference type="InterPro" id="IPR002710">
    <property type="entry name" value="Dilute_dom"/>
</dbReference>
<evidence type="ECO:0000256" key="3">
    <source>
        <dbReference type="ARBA" id="ARBA00022840"/>
    </source>
</evidence>
<feature type="region of interest" description="Actin-binding" evidence="8">
    <location>
        <begin position="675"/>
        <end position="697"/>
    </location>
</feature>
<dbReference type="InterPro" id="IPR001609">
    <property type="entry name" value="Myosin_head_motor_dom-like"/>
</dbReference>
<reference evidence="13 14" key="1">
    <citation type="submission" date="2016-07" db="EMBL/GenBank/DDBJ databases">
        <title>Pervasive Adenine N6-methylation of Active Genes in Fungi.</title>
        <authorList>
            <consortium name="DOE Joint Genome Institute"/>
            <person name="Mondo S.J."/>
            <person name="Dannebaum R.O."/>
            <person name="Kuo R.C."/>
            <person name="Labutti K."/>
            <person name="Haridas S."/>
            <person name="Kuo A."/>
            <person name="Salamov A."/>
            <person name="Ahrendt S.R."/>
            <person name="Lipzen A."/>
            <person name="Sullivan W."/>
            <person name="Andreopoulos W.B."/>
            <person name="Clum A."/>
            <person name="Lindquist E."/>
            <person name="Daum C."/>
            <person name="Ramamoorthy G.K."/>
            <person name="Gryganskyi A."/>
            <person name="Culley D."/>
            <person name="Magnuson J.K."/>
            <person name="James T.Y."/>
            <person name="O'Malley M.A."/>
            <person name="Stajich J.E."/>
            <person name="Spatafora J.W."/>
            <person name="Visel A."/>
            <person name="Grigoriev I.V."/>
        </authorList>
    </citation>
    <scope>NUCLEOTIDE SEQUENCE [LARGE SCALE GENOMIC DNA]</scope>
    <source>
        <strain evidence="13 14">JEL800</strain>
    </source>
</reference>
<evidence type="ECO:0000256" key="1">
    <source>
        <dbReference type="ARBA" id="ARBA00008314"/>
    </source>
</evidence>
<feature type="region of interest" description="Disordered" evidence="10">
    <location>
        <begin position="1229"/>
        <end position="1269"/>
    </location>
</feature>
<dbReference type="InterPro" id="IPR027417">
    <property type="entry name" value="P-loop_NTPase"/>
</dbReference>
<evidence type="ECO:0000259" key="11">
    <source>
        <dbReference type="PROSITE" id="PS51126"/>
    </source>
</evidence>
<dbReference type="GO" id="GO:0007015">
    <property type="term" value="P:actin filament organization"/>
    <property type="evidence" value="ECO:0007669"/>
    <property type="project" value="TreeGrafter"/>
</dbReference>
<dbReference type="PANTHER" id="PTHR13140">
    <property type="entry name" value="MYOSIN"/>
    <property type="match status" value="1"/>
</dbReference>
<accession>A0A1Y2BRB2</accession>
<feature type="region of interest" description="Disordered" evidence="10">
    <location>
        <begin position="1104"/>
        <end position="1158"/>
    </location>
</feature>
<evidence type="ECO:0000256" key="5">
    <source>
        <dbReference type="ARBA" id="ARBA00023123"/>
    </source>
</evidence>
<feature type="coiled-coil region" evidence="9">
    <location>
        <begin position="929"/>
        <end position="991"/>
    </location>
</feature>
<dbReference type="InterPro" id="IPR036103">
    <property type="entry name" value="MYSc_Myo5"/>
</dbReference>
<keyword evidence="4 9" id="KW-0175">Coiled coil</keyword>
<proteinExistence type="inferred from homology"/>
<dbReference type="Pfam" id="PF01843">
    <property type="entry name" value="DIL"/>
    <property type="match status" value="1"/>
</dbReference>
<dbReference type="Gene3D" id="3.40.850.10">
    <property type="entry name" value="Kinesin motor domain"/>
    <property type="match status" value="1"/>
</dbReference>
<dbReference type="PRINTS" id="PR00193">
    <property type="entry name" value="MYOSINHEAVY"/>
</dbReference>
<organism evidence="13 14">
    <name type="scientific">Rhizoclosmatium globosum</name>
    <dbReference type="NCBI Taxonomy" id="329046"/>
    <lineage>
        <taxon>Eukaryota</taxon>
        <taxon>Fungi</taxon>
        <taxon>Fungi incertae sedis</taxon>
        <taxon>Chytridiomycota</taxon>
        <taxon>Chytridiomycota incertae sedis</taxon>
        <taxon>Chytridiomycetes</taxon>
        <taxon>Chytridiales</taxon>
        <taxon>Chytriomycetaceae</taxon>
        <taxon>Rhizoclosmatium</taxon>
    </lineage>
</organism>
<protein>
    <recommendedName>
        <fullName evidence="15">Myosin motor domain-containing protein</fullName>
    </recommendedName>
</protein>
<comment type="caution">
    <text evidence="13">The sequence shown here is derived from an EMBL/GenBank/DDBJ whole genome shotgun (WGS) entry which is preliminary data.</text>
</comment>
<dbReference type="SMART" id="SM01132">
    <property type="entry name" value="DIL"/>
    <property type="match status" value="1"/>
</dbReference>
<sequence length="1659" mass="185129">MDVSAPATPPTKGFDVSKALLDYRRGAKAYFPDKSDGWLMGEVESEASIESGNIRIGFRLTDSNLVHSYSAALTSLASNADLPPLKNPDFMDEVEDLSLLSYLHEPAVFWGIKNRFASGHIYTYSGMVLIAMNPFQYVDLYSADIMREYVGSKRQERNPHIYGIAEECYRAMLEGKNQSVIVSGESGAGKTQSTKYIMQYLAVVDSISKIDTLEALMRPEAMTIQKSETEDAVLASNPILESFGNAKTTRNDNSSRFGKFVELFFSDPKSGSVRITGAQVRTYLLERSRLIFQPETERNYHIFYQLCAAAPAAERKQLGLDKWESFHYLNQGRAGVVKNINDVEEFKATQEALSTLGMSVSMQWDIFRLCAAILHIGNIVVTESGAEGSTISESDVALSQCCELLGINAKDFVKWVTKKQTVIGKEKFVKDMKKDVAVVARDSVTKVIYTKLFDWLVKAINKNLKRESNNEQHFIGVLDIYGFEHFKKNSFEQFCINYANEKLQQEFNAHVFRIEQEGYIQEAIEWTFIEFADNQPCIDLIEARIGILSLLDEESRLQSGSDATLISKLNTNFDKNKYYSKGRFGNTEFTVKHYAVDVSYTVTGFIDKNKDTMSDELQDVLAASTSPFLREILGHSSGREDGEGGAGYVSPGKSVERRKSTMTAPTLGSMFKNSLQGLMATIRETEGHYIRCIKPNMAKAAFEFEGAMVLSQLKACGVLETIKISNAGYPNKLSYQQFATRYDILVPSTFRETLAKRELCVKIVTTVLTDSTKYQFGKTKVFLKSGQIAFFEDRRKDRINHFARLLTKNAKRFIERKRFLMLKEATLAIQNASRMYLAKKKLGELKADAAATKEKREREIRERKAATKIQSVWRGYRARKMYKQNYARVVMLQSAIRTKASRKLLKSLKADAKNVEAVKEKAFSLEAKVVSLSQALRDKTMEAKELQEKCASYESHLASWKEKFEALDAKHKASLAENAALAKEIVDLKREQDIISSERDRFSHIVAQAVQDGLLPNVDAPALILTKGSIRAFSQSPYRTAPSMDRVPSREPPKTHPSRGKTLDTRGRPPVATVFPSIRASASPSNGMELSPAPPSFPGLQAALSPPSMARSATMNPSPDMSRTGSKRGEQAAQRAAAAAAAATTTTTNDSPGMMKRPVRIPTMRSTSIFEETIVDDAERARRKEIVRQSSVSANIQSIFSPLMAADPMEDDDLAGGVMMASAPGSLLSRLSSSDAPKTHTSTVTSESTQTTPKVATQATVSPRTTSMLPNPKLMAARAELLTRPDFNDIICDNVIRNLAIPTVDPKQTLTRRQVLYPSFILNSLISMHLEQGMLVQLNNFVADICFDIASVVVDNPDKTLTAFWISNTHALLQLVLHTQTREQKKPNNLASLTSLRAILAELQTLLETDLIPIYIKRLRDHTASLTIPAILENQDLPGLKIDASSTTSAFWSVFSKPSDSTNGLTKLRSFLTSTHTTLRQFFCHEALHTHAMTEIMRTIGVVAFNGMLVKRNFLNFKRGCQIQYNLSQIEELCARLGITSTLDHIDLVSQAAKILTLNKSETQDVAAVFELAYLLNPSQIEKLYSNYSTRDLDSPMSLEFYEEIRSRADPSRHRDLVPLSLDPEPDYGMLPVSPLADTTQYLPLPELTIPPEFFKLLP</sequence>
<comment type="similarity">
    <text evidence="1 8">Belongs to the TRAFAC class myosin-kinesin ATPase superfamily. Myosin family.</text>
</comment>
<keyword evidence="6 8" id="KW-0505">Motor protein</keyword>
<feature type="domain" description="Myosin motor" evidence="12">
    <location>
        <begin position="92"/>
        <end position="796"/>
    </location>
</feature>
<dbReference type="Gene3D" id="1.10.10.820">
    <property type="match status" value="1"/>
</dbReference>
<dbReference type="SUPFAM" id="SSF52540">
    <property type="entry name" value="P-loop containing nucleoside triphosphate hydrolases"/>
    <property type="match status" value="2"/>
</dbReference>
<dbReference type="CDD" id="cd23767">
    <property type="entry name" value="IQCD"/>
    <property type="match status" value="1"/>
</dbReference>
<dbReference type="Pfam" id="PF00612">
    <property type="entry name" value="IQ"/>
    <property type="match status" value="1"/>
</dbReference>
<dbReference type="Gene3D" id="1.20.120.720">
    <property type="entry name" value="Myosin VI head, motor domain, U50 subdomain"/>
    <property type="match status" value="1"/>
</dbReference>
<dbReference type="EMBL" id="MCGO01000051">
    <property type="protein sequence ID" value="ORY37281.1"/>
    <property type="molecule type" value="Genomic_DNA"/>
</dbReference>
<keyword evidence="3 8" id="KW-0067">ATP-binding</keyword>
<evidence type="ECO:0000256" key="6">
    <source>
        <dbReference type="ARBA" id="ARBA00023175"/>
    </source>
</evidence>
<dbReference type="GO" id="GO:0051015">
    <property type="term" value="F:actin filament binding"/>
    <property type="evidence" value="ECO:0007669"/>
    <property type="project" value="TreeGrafter"/>
</dbReference>
<dbReference type="Gene3D" id="1.20.5.190">
    <property type="match status" value="2"/>
</dbReference>
<dbReference type="FunFam" id="1.10.10.820:FF:000001">
    <property type="entry name" value="Myosin heavy chain"/>
    <property type="match status" value="1"/>
</dbReference>
<dbReference type="PANTHER" id="PTHR13140:SF706">
    <property type="entry name" value="DILUTE CLASS UNCONVENTIONAL MYOSIN, ISOFORM C"/>
    <property type="match status" value="1"/>
</dbReference>
<dbReference type="PROSITE" id="PS50096">
    <property type="entry name" value="IQ"/>
    <property type="match status" value="2"/>
</dbReference>
<dbReference type="GO" id="GO:0000146">
    <property type="term" value="F:microfilament motor activity"/>
    <property type="evidence" value="ECO:0007669"/>
    <property type="project" value="TreeGrafter"/>
</dbReference>
<dbReference type="InterPro" id="IPR000048">
    <property type="entry name" value="IQ_motif_EF-hand-BS"/>
</dbReference>
<dbReference type="InterPro" id="IPR036961">
    <property type="entry name" value="Kinesin_motor_dom_sf"/>
</dbReference>
<feature type="compositionally biased region" description="Polar residues" evidence="10">
    <location>
        <begin position="1111"/>
        <end position="1124"/>
    </location>
</feature>
<evidence type="ECO:0000256" key="8">
    <source>
        <dbReference type="PROSITE-ProRule" id="PRU00782"/>
    </source>
</evidence>
<dbReference type="Proteomes" id="UP000193642">
    <property type="component" value="Unassembled WGS sequence"/>
</dbReference>
<evidence type="ECO:0000313" key="13">
    <source>
        <dbReference type="EMBL" id="ORY37281.1"/>
    </source>
</evidence>
<feature type="domain" description="Dilute" evidence="11">
    <location>
        <begin position="1358"/>
        <end position="1611"/>
    </location>
</feature>
<evidence type="ECO:0000256" key="2">
    <source>
        <dbReference type="ARBA" id="ARBA00022741"/>
    </source>
</evidence>
<gene>
    <name evidence="13" type="ORF">BCR33DRAFT_701295</name>
</gene>
<dbReference type="PROSITE" id="PS51456">
    <property type="entry name" value="MYOSIN_MOTOR"/>
    <property type="match status" value="1"/>
</dbReference>
<evidence type="ECO:0000256" key="7">
    <source>
        <dbReference type="ARBA" id="ARBA00023203"/>
    </source>
</evidence>
<keyword evidence="5 8" id="KW-0518">Myosin</keyword>
<dbReference type="SMART" id="SM00015">
    <property type="entry name" value="IQ"/>
    <property type="match status" value="3"/>
</dbReference>
<dbReference type="GO" id="GO:0005524">
    <property type="term" value="F:ATP binding"/>
    <property type="evidence" value="ECO:0007669"/>
    <property type="project" value="UniProtKB-UniRule"/>
</dbReference>
<evidence type="ECO:0000256" key="4">
    <source>
        <dbReference type="ARBA" id="ARBA00023054"/>
    </source>
</evidence>
<feature type="region of interest" description="Disordered" evidence="10">
    <location>
        <begin position="635"/>
        <end position="658"/>
    </location>
</feature>